<sequence length="110" mass="12404">MFGDEVDVSSQKMSTEFVSEKWVFSNASLEMFYQIFVSSELNIDPPKTITYEDSLTLYINGELFSFIGGLMGCWLGISVWALTDIIESTLFKVLKLVPSDTSRQPVESNL</sequence>
<name>A0AAV4QZY1_CAEEX</name>
<feature type="transmembrane region" description="Helical" evidence="1">
    <location>
        <begin position="63"/>
        <end position="82"/>
    </location>
</feature>
<dbReference type="AlphaFoldDB" id="A0AAV4QZY1"/>
<reference evidence="2 3" key="1">
    <citation type="submission" date="2021-06" db="EMBL/GenBank/DDBJ databases">
        <title>Caerostris extrusa draft genome.</title>
        <authorList>
            <person name="Kono N."/>
            <person name="Arakawa K."/>
        </authorList>
    </citation>
    <scope>NUCLEOTIDE SEQUENCE [LARGE SCALE GENOMIC DNA]</scope>
</reference>
<keyword evidence="1" id="KW-0472">Membrane</keyword>
<evidence type="ECO:0000313" key="3">
    <source>
        <dbReference type="Proteomes" id="UP001054945"/>
    </source>
</evidence>
<accession>A0AAV4QZY1</accession>
<proteinExistence type="predicted"/>
<keyword evidence="1" id="KW-0812">Transmembrane</keyword>
<organism evidence="2 3">
    <name type="scientific">Caerostris extrusa</name>
    <name type="common">Bark spider</name>
    <name type="synonym">Caerostris bankana</name>
    <dbReference type="NCBI Taxonomy" id="172846"/>
    <lineage>
        <taxon>Eukaryota</taxon>
        <taxon>Metazoa</taxon>
        <taxon>Ecdysozoa</taxon>
        <taxon>Arthropoda</taxon>
        <taxon>Chelicerata</taxon>
        <taxon>Arachnida</taxon>
        <taxon>Araneae</taxon>
        <taxon>Araneomorphae</taxon>
        <taxon>Entelegynae</taxon>
        <taxon>Araneoidea</taxon>
        <taxon>Araneidae</taxon>
        <taxon>Caerostris</taxon>
    </lineage>
</organism>
<gene>
    <name evidence="2" type="ORF">CEXT_565501</name>
</gene>
<comment type="caution">
    <text evidence="2">The sequence shown here is derived from an EMBL/GenBank/DDBJ whole genome shotgun (WGS) entry which is preliminary data.</text>
</comment>
<evidence type="ECO:0000313" key="2">
    <source>
        <dbReference type="EMBL" id="GIY13682.1"/>
    </source>
</evidence>
<evidence type="ECO:0000256" key="1">
    <source>
        <dbReference type="SAM" id="Phobius"/>
    </source>
</evidence>
<dbReference type="Proteomes" id="UP001054945">
    <property type="component" value="Unassembled WGS sequence"/>
</dbReference>
<protein>
    <submittedName>
        <fullName evidence="2">Uncharacterized protein</fullName>
    </submittedName>
</protein>
<dbReference type="EMBL" id="BPLR01006980">
    <property type="protein sequence ID" value="GIY13682.1"/>
    <property type="molecule type" value="Genomic_DNA"/>
</dbReference>
<keyword evidence="1" id="KW-1133">Transmembrane helix</keyword>
<keyword evidence="3" id="KW-1185">Reference proteome</keyword>